<dbReference type="EMBL" id="JTDY01011057">
    <property type="protein sequence ID" value="KOB57566.1"/>
    <property type="molecule type" value="Genomic_DNA"/>
</dbReference>
<keyword evidence="1" id="KW-0812">Transmembrane</keyword>
<evidence type="ECO:0000313" key="3">
    <source>
        <dbReference type="Proteomes" id="UP000037510"/>
    </source>
</evidence>
<protein>
    <submittedName>
        <fullName evidence="2">Uncharacterized protein</fullName>
    </submittedName>
</protein>
<keyword evidence="1" id="KW-0472">Membrane</keyword>
<sequence length="82" mass="8875">MVVGGASGGAGICWLLWTQLASRNSNSSGSLLERVLAYTLTGFLMGWSWCHRTLYVFALTQLAVVWGVIALLFLLLLALIVC</sequence>
<evidence type="ECO:0000313" key="2">
    <source>
        <dbReference type="EMBL" id="KOB57566.1"/>
    </source>
</evidence>
<keyword evidence="3" id="KW-1185">Reference proteome</keyword>
<feature type="transmembrane region" description="Helical" evidence="1">
    <location>
        <begin position="31"/>
        <end position="49"/>
    </location>
</feature>
<organism evidence="2 3">
    <name type="scientific">Operophtera brumata</name>
    <name type="common">Winter moth</name>
    <name type="synonym">Phalaena brumata</name>
    <dbReference type="NCBI Taxonomy" id="104452"/>
    <lineage>
        <taxon>Eukaryota</taxon>
        <taxon>Metazoa</taxon>
        <taxon>Ecdysozoa</taxon>
        <taxon>Arthropoda</taxon>
        <taxon>Hexapoda</taxon>
        <taxon>Insecta</taxon>
        <taxon>Pterygota</taxon>
        <taxon>Neoptera</taxon>
        <taxon>Endopterygota</taxon>
        <taxon>Lepidoptera</taxon>
        <taxon>Glossata</taxon>
        <taxon>Ditrysia</taxon>
        <taxon>Geometroidea</taxon>
        <taxon>Geometridae</taxon>
        <taxon>Larentiinae</taxon>
        <taxon>Operophtera</taxon>
    </lineage>
</organism>
<proteinExistence type="predicted"/>
<feature type="non-terminal residue" evidence="2">
    <location>
        <position position="82"/>
    </location>
</feature>
<evidence type="ECO:0000256" key="1">
    <source>
        <dbReference type="SAM" id="Phobius"/>
    </source>
</evidence>
<reference evidence="2 3" key="1">
    <citation type="journal article" date="2015" name="Genome Biol. Evol.">
        <title>The genome of winter moth (Operophtera brumata) provides a genomic perspective on sexual dimorphism and phenology.</title>
        <authorList>
            <person name="Derks M.F."/>
            <person name="Smit S."/>
            <person name="Salis L."/>
            <person name="Schijlen E."/>
            <person name="Bossers A."/>
            <person name="Mateman C."/>
            <person name="Pijl A.S."/>
            <person name="de Ridder D."/>
            <person name="Groenen M.A."/>
            <person name="Visser M.E."/>
            <person name="Megens H.J."/>
        </authorList>
    </citation>
    <scope>NUCLEOTIDE SEQUENCE [LARGE SCALE GENOMIC DNA]</scope>
    <source>
        <strain evidence="2">WM2013NL</strain>
        <tissue evidence="2">Head and thorax</tissue>
    </source>
</reference>
<keyword evidence="1" id="KW-1133">Transmembrane helix</keyword>
<accession>A0A0L7K4I9</accession>
<comment type="caution">
    <text evidence="2">The sequence shown here is derived from an EMBL/GenBank/DDBJ whole genome shotgun (WGS) entry which is preliminary data.</text>
</comment>
<dbReference type="AlphaFoldDB" id="A0A0L7K4I9"/>
<gene>
    <name evidence="2" type="ORF">OBRU01_24619</name>
</gene>
<feature type="transmembrane region" description="Helical" evidence="1">
    <location>
        <begin position="55"/>
        <end position="81"/>
    </location>
</feature>
<feature type="non-terminal residue" evidence="2">
    <location>
        <position position="1"/>
    </location>
</feature>
<dbReference type="Proteomes" id="UP000037510">
    <property type="component" value="Unassembled WGS sequence"/>
</dbReference>
<name>A0A0L7K4I9_OPEBR</name>